<reference evidence="1 2" key="1">
    <citation type="submission" date="2020-08" db="EMBL/GenBank/DDBJ databases">
        <title>Genomic Encyclopedia of Type Strains, Phase IV (KMG-IV): sequencing the most valuable type-strain genomes for metagenomic binning, comparative biology and taxonomic classification.</title>
        <authorList>
            <person name="Goeker M."/>
        </authorList>
    </citation>
    <scope>NUCLEOTIDE SEQUENCE [LARGE SCALE GENOMIC DNA]</scope>
    <source>
        <strain evidence="1 2">DSM 4491</strain>
    </source>
</reference>
<accession>A0A841QH16</accession>
<dbReference type="Proteomes" id="UP000578000">
    <property type="component" value="Unassembled WGS sequence"/>
</dbReference>
<proteinExistence type="predicted"/>
<dbReference type="EMBL" id="JACHIE010000019">
    <property type="protein sequence ID" value="MBB6458379.1"/>
    <property type="molecule type" value="Genomic_DNA"/>
</dbReference>
<name>A0A841QH16_9PROT</name>
<sequence>MDIIVPTLALDQDALKLAFKECGRVFVREARLLLNQYGDGLPHTETGYLASHLKWSVRQKGSVLSLVARADARYATALFAGSVRHGHQVKPRPLFDIALERCEAKFRAIIASHLNIIAI</sequence>
<evidence type="ECO:0000313" key="1">
    <source>
        <dbReference type="EMBL" id="MBB6458379.1"/>
    </source>
</evidence>
<evidence type="ECO:0000313" key="2">
    <source>
        <dbReference type="Proteomes" id="UP000578000"/>
    </source>
</evidence>
<protein>
    <submittedName>
        <fullName evidence="1">Uncharacterized protein</fullName>
    </submittedName>
</protein>
<gene>
    <name evidence="1" type="ORF">HNR55_002986</name>
</gene>
<keyword evidence="2" id="KW-1185">Reference proteome</keyword>
<organism evidence="1 2">
    <name type="scientific">Acetobacter lovaniensis</name>
    <dbReference type="NCBI Taxonomy" id="104100"/>
    <lineage>
        <taxon>Bacteria</taxon>
        <taxon>Pseudomonadati</taxon>
        <taxon>Pseudomonadota</taxon>
        <taxon>Alphaproteobacteria</taxon>
        <taxon>Acetobacterales</taxon>
        <taxon>Acetobacteraceae</taxon>
        <taxon>Acetobacter</taxon>
    </lineage>
</organism>
<comment type="caution">
    <text evidence="1">The sequence shown here is derived from an EMBL/GenBank/DDBJ whole genome shotgun (WGS) entry which is preliminary data.</text>
</comment>
<dbReference type="AlphaFoldDB" id="A0A841QH16"/>
<dbReference type="RefSeq" id="WP_166116544.1">
    <property type="nucleotide sequence ID" value="NZ_BAABDB010000030.1"/>
</dbReference>